<name>A0A850PQW7_9MYCO</name>
<dbReference type="EMBL" id="JABFYL010000032">
    <property type="protein sequence ID" value="NVN51127.1"/>
    <property type="molecule type" value="Genomic_DNA"/>
</dbReference>
<dbReference type="InterPro" id="IPR038590">
    <property type="entry name" value="YaeQ_sf"/>
</dbReference>
<gene>
    <name evidence="1" type="ORF">HLY00_1163</name>
</gene>
<keyword evidence="2" id="KW-1185">Reference proteome</keyword>
<accession>A0A850PQW7</accession>
<evidence type="ECO:0000313" key="2">
    <source>
        <dbReference type="Proteomes" id="UP000570517"/>
    </source>
</evidence>
<organism evidence="1 2">
    <name type="scientific">Mycolicibacterium hippocampi</name>
    <dbReference type="NCBI Taxonomy" id="659824"/>
    <lineage>
        <taxon>Bacteria</taxon>
        <taxon>Bacillati</taxon>
        <taxon>Actinomycetota</taxon>
        <taxon>Actinomycetes</taxon>
        <taxon>Mycobacteriales</taxon>
        <taxon>Mycobacteriaceae</taxon>
        <taxon>Mycolicibacterium</taxon>
    </lineage>
</organism>
<dbReference type="AlphaFoldDB" id="A0A850PQW7"/>
<dbReference type="Proteomes" id="UP000570517">
    <property type="component" value="Unassembled WGS sequence"/>
</dbReference>
<evidence type="ECO:0000313" key="1">
    <source>
        <dbReference type="EMBL" id="NVN51127.1"/>
    </source>
</evidence>
<sequence length="66" mass="7069">MPPNLSVLQLPHEPVQQLAQRVDRRVSAQVMVIEGQVMSSVIAVRITAAQPLTTAPSFPTARPAAP</sequence>
<dbReference type="Gene3D" id="3.10.640.10">
    <property type="entry name" value="Restriction endonuclease-like alpha-beta roll domain"/>
    <property type="match status" value="1"/>
</dbReference>
<reference evidence="1 2" key="1">
    <citation type="submission" date="2020-05" db="EMBL/GenBank/DDBJ databases">
        <title>Draft genome sequence of Mycobacterium hippocampi DL, isolated from European seabass, Dicentrarchus labrax, reared in fish farms.</title>
        <authorList>
            <person name="Stathopoulou P."/>
            <person name="Asimakis E."/>
            <person name="Tzokas K."/>
            <person name="Batargias C."/>
            <person name="Tsiamis G."/>
        </authorList>
    </citation>
    <scope>NUCLEOTIDE SEQUENCE [LARGE SCALE GENOMIC DNA]</scope>
    <source>
        <strain evidence="1 2">DL</strain>
    </source>
</reference>
<protein>
    <submittedName>
        <fullName evidence="1">Uncharacterized protein</fullName>
    </submittedName>
</protein>
<comment type="caution">
    <text evidence="1">The sequence shown here is derived from an EMBL/GenBank/DDBJ whole genome shotgun (WGS) entry which is preliminary data.</text>
</comment>
<proteinExistence type="predicted"/>